<feature type="region of interest" description="Disordered" evidence="9">
    <location>
        <begin position="661"/>
        <end position="712"/>
    </location>
</feature>
<feature type="region of interest" description="Disordered" evidence="9">
    <location>
        <begin position="2264"/>
        <end position="2298"/>
    </location>
</feature>
<feature type="compositionally biased region" description="Basic and acidic residues" evidence="9">
    <location>
        <begin position="2125"/>
        <end position="2139"/>
    </location>
</feature>
<feature type="region of interest" description="Disordered" evidence="9">
    <location>
        <begin position="1576"/>
        <end position="1615"/>
    </location>
</feature>
<keyword evidence="4" id="KW-0547">Nucleotide-binding</keyword>
<gene>
    <name evidence="12" type="ORF">QYM36_002896</name>
</gene>
<comment type="catalytic activity">
    <reaction evidence="8">
        <text>L-seryl-[protein] + ATP = O-phospho-L-seryl-[protein] + ADP + H(+)</text>
        <dbReference type="Rhea" id="RHEA:17989"/>
        <dbReference type="Rhea" id="RHEA-COMP:9863"/>
        <dbReference type="Rhea" id="RHEA-COMP:11604"/>
        <dbReference type="ChEBI" id="CHEBI:15378"/>
        <dbReference type="ChEBI" id="CHEBI:29999"/>
        <dbReference type="ChEBI" id="CHEBI:30616"/>
        <dbReference type="ChEBI" id="CHEBI:83421"/>
        <dbReference type="ChEBI" id="CHEBI:456216"/>
        <dbReference type="EC" id="2.7.11.1"/>
    </reaction>
</comment>
<feature type="compositionally biased region" description="Polar residues" evidence="9">
    <location>
        <begin position="1312"/>
        <end position="1329"/>
    </location>
</feature>
<feature type="compositionally biased region" description="Low complexity" evidence="9">
    <location>
        <begin position="661"/>
        <end position="680"/>
    </location>
</feature>
<feature type="compositionally biased region" description="Low complexity" evidence="9">
    <location>
        <begin position="959"/>
        <end position="975"/>
    </location>
</feature>
<dbReference type="SUPFAM" id="SSF56112">
    <property type="entry name" value="Protein kinase-like (PK-like)"/>
    <property type="match status" value="1"/>
</dbReference>
<feature type="compositionally biased region" description="Polar residues" evidence="9">
    <location>
        <begin position="2623"/>
        <end position="2632"/>
    </location>
</feature>
<feature type="region of interest" description="Disordered" evidence="9">
    <location>
        <begin position="2125"/>
        <end position="2235"/>
    </location>
</feature>
<feature type="region of interest" description="Disordered" evidence="9">
    <location>
        <begin position="1055"/>
        <end position="1152"/>
    </location>
</feature>
<name>A0AA88L8K9_ARTSF</name>
<keyword evidence="13" id="KW-1185">Reference proteome</keyword>
<feature type="region of interest" description="Disordered" evidence="9">
    <location>
        <begin position="950"/>
        <end position="980"/>
    </location>
</feature>
<feature type="compositionally biased region" description="Low complexity" evidence="9">
    <location>
        <begin position="2217"/>
        <end position="2230"/>
    </location>
</feature>
<feature type="region of interest" description="Disordered" evidence="9">
    <location>
        <begin position="594"/>
        <end position="617"/>
    </location>
</feature>
<keyword evidence="2" id="KW-0723">Serine/threonine-protein kinase</keyword>
<evidence type="ECO:0000313" key="12">
    <source>
        <dbReference type="EMBL" id="KAK2722503.1"/>
    </source>
</evidence>
<protein>
    <recommendedName>
        <fullName evidence="1">non-specific serine/threonine protein kinase</fullName>
        <ecNumber evidence="1">2.7.11.1</ecNumber>
    </recommendedName>
</protein>
<dbReference type="InterPro" id="IPR056865">
    <property type="entry name" value="CCTL2_WNK"/>
</dbReference>
<reference evidence="12" key="1">
    <citation type="submission" date="2023-07" db="EMBL/GenBank/DDBJ databases">
        <title>Chromosome-level genome assembly of Artemia franciscana.</title>
        <authorList>
            <person name="Jo E."/>
        </authorList>
    </citation>
    <scope>NUCLEOTIDE SEQUENCE</scope>
    <source>
        <tissue evidence="12">Whole body</tissue>
    </source>
</reference>
<feature type="compositionally biased region" description="Polar residues" evidence="9">
    <location>
        <begin position="1121"/>
        <end position="1133"/>
    </location>
</feature>
<evidence type="ECO:0000256" key="8">
    <source>
        <dbReference type="ARBA" id="ARBA00048679"/>
    </source>
</evidence>
<feature type="compositionally biased region" description="Low complexity" evidence="9">
    <location>
        <begin position="2678"/>
        <end position="2689"/>
    </location>
</feature>
<feature type="compositionally biased region" description="Polar residues" evidence="9">
    <location>
        <begin position="1094"/>
        <end position="1103"/>
    </location>
</feature>
<feature type="compositionally biased region" description="Polar residues" evidence="9">
    <location>
        <begin position="461"/>
        <end position="475"/>
    </location>
</feature>
<feature type="region of interest" description="Disordered" evidence="9">
    <location>
        <begin position="2009"/>
        <end position="2047"/>
    </location>
</feature>
<dbReference type="Pfam" id="PF24889">
    <property type="entry name" value="CCTL2_WNK"/>
    <property type="match status" value="1"/>
</dbReference>
<feature type="region of interest" description="Disordered" evidence="9">
    <location>
        <begin position="2729"/>
        <end position="2750"/>
    </location>
</feature>
<dbReference type="Gene3D" id="3.10.20.90">
    <property type="entry name" value="Phosphatidylinositol 3-kinase Catalytic Subunit, Chain A, domain 1"/>
    <property type="match status" value="1"/>
</dbReference>
<feature type="region of interest" description="Disordered" evidence="9">
    <location>
        <begin position="2675"/>
        <end position="2694"/>
    </location>
</feature>
<feature type="domain" description="Serine/threonine-protein kinase WNK CCTL2" evidence="11">
    <location>
        <begin position="2051"/>
        <end position="2123"/>
    </location>
</feature>
<feature type="domain" description="Serine/threonine-protein kinase OSR1/WNK CCT" evidence="10">
    <location>
        <begin position="80"/>
        <end position="137"/>
    </location>
</feature>
<feature type="compositionally biased region" description="Low complexity" evidence="9">
    <location>
        <begin position="1413"/>
        <end position="1424"/>
    </location>
</feature>
<feature type="region of interest" description="Disordered" evidence="9">
    <location>
        <begin position="461"/>
        <end position="497"/>
    </location>
</feature>
<feature type="compositionally biased region" description="Basic and acidic residues" evidence="9">
    <location>
        <begin position="2016"/>
        <end position="2035"/>
    </location>
</feature>
<feature type="compositionally biased region" description="Polar residues" evidence="9">
    <location>
        <begin position="681"/>
        <end position="712"/>
    </location>
</feature>
<feature type="compositionally biased region" description="Polar residues" evidence="9">
    <location>
        <begin position="2140"/>
        <end position="2155"/>
    </location>
</feature>
<dbReference type="GO" id="GO:0004674">
    <property type="term" value="F:protein serine/threonine kinase activity"/>
    <property type="evidence" value="ECO:0007669"/>
    <property type="project" value="UniProtKB-KW"/>
</dbReference>
<dbReference type="GO" id="GO:0005524">
    <property type="term" value="F:ATP binding"/>
    <property type="evidence" value="ECO:0007669"/>
    <property type="project" value="UniProtKB-KW"/>
</dbReference>
<keyword evidence="5" id="KW-0418">Kinase</keyword>
<evidence type="ECO:0000256" key="2">
    <source>
        <dbReference type="ARBA" id="ARBA00022527"/>
    </source>
</evidence>
<feature type="compositionally biased region" description="Polar residues" evidence="9">
    <location>
        <begin position="1587"/>
        <end position="1615"/>
    </location>
</feature>
<feature type="region of interest" description="Disordered" evidence="9">
    <location>
        <begin position="1413"/>
        <end position="1456"/>
    </location>
</feature>
<dbReference type="EMBL" id="JAVRJZ010000005">
    <property type="protein sequence ID" value="KAK2722503.1"/>
    <property type="molecule type" value="Genomic_DNA"/>
</dbReference>
<proteinExistence type="predicted"/>
<keyword evidence="6" id="KW-0067">ATP-binding</keyword>
<dbReference type="EC" id="2.7.11.1" evidence="1"/>
<evidence type="ECO:0000256" key="5">
    <source>
        <dbReference type="ARBA" id="ARBA00022777"/>
    </source>
</evidence>
<evidence type="ECO:0000256" key="7">
    <source>
        <dbReference type="ARBA" id="ARBA00047899"/>
    </source>
</evidence>
<accession>A0AA88L8K9</accession>
<feature type="compositionally biased region" description="Low complexity" evidence="9">
    <location>
        <begin position="1134"/>
        <end position="1149"/>
    </location>
</feature>
<dbReference type="InterPro" id="IPR024678">
    <property type="entry name" value="Kinase_OSR1/WNK_CCT"/>
</dbReference>
<feature type="compositionally biased region" description="Basic residues" evidence="9">
    <location>
        <begin position="2036"/>
        <end position="2046"/>
    </location>
</feature>
<dbReference type="Pfam" id="PF12202">
    <property type="entry name" value="OSR1_C"/>
    <property type="match status" value="1"/>
</dbReference>
<sequence length="2750" mass="303770">MLGHNGDLGSGEPPDCLQKVEDTELKDIILWCVQPNPLERPTVHDVLSHPFFLEDPEKDPGFIIDVQNRDEAYDPSNSVINFQLKVTDNNRKGAEYPDEGAIAFPFDLEKDSVAEVVGAMVKVQYLPPKAAELVRRHMELRVSVVKCLKRDRRRRCGIPEEKGPVLLMQQLTNKQIPANLVLEPTPIKPASATKQEPSTVHVKEQPQIVSKEGQYQQQLMTSTNQQIVNHQMPSTSAQCFSPDTGPLSPHDKKPLVNNVEKTMPLSAVRGVPAVNQPQYQQEPQQIKAISETLQSTVAKVDKDYQTAQTNFQQPPTVSTLSERRQSAEFYSGQTLPYTNDFESRTTNPEASAYQKSQNVKETSTINQQSYLTNVTPVSSQYNTIPTANNNLAGHYQHVKSVGEANSPALETSNKTYSNGTSQFKTVPLQPQLQNYSSVSQDTISRANANVPFSNVVQPQIQGNNVHQEGYGQSLSRKTEEGPQHARTFNKPDMTNPPQNYPNESVEAQQLIALKQELSLNASQKEPTDQLNQEYDYHKSTVSLPEVTNVQHTAMPSYQVPNALLQQQVLGLQGQFNEPVQLNVLHSSTVSLPDILPQEPVPQPLKQPLDSQKDLSSSRPTLTFVSAASFSEVHHQVEMQRRLENIQPAGFQHQLSDNRFYSPADLSSSSSTVSLSEAARSNQPNNIMPNLPVNPSVQEVSSKLPSDPGQNNILTKEQLVRNQHDIQKVQQERNPVGESPRQQGTILSLPDIEALNSRSTYNLLQNYSSYSQQPIQNNAYSNQVMLQNCPRTLSDPIAPVYQSQPNVSTFNSCFPHNPVPACASDNFKSTLVQPYQNDSTAPQSPVKPENFSLSHGQVQKCPQLVEQYHQKPKSEQTTNIQVLPFQQGILTSSQNTSKIPVVQSASQLPETVSSFNEQMGHNQTYQQQITAQDFNYASNVSTVMNISGRTQCSAHESQSRDQNSQRQQFEQNNRQNLSEQVNQQRVNDQAIYPAYSKQQTGHPNMSSGMSNGLQNSSQIQQINQVPQQTFYHQNHSSCNDRTATGGPIEALCDERQLRSSSSSHQFNAQYHSDQGKQAQYMKQQSYYSDSYPPIETTNEASPQVQAKPLESQQQKKEFDQDVQPNVSASLNSLAPSNMPQPSPFNSQQQSHTNIQQNFATSSLPSLYSNQQNQLLTSQTNIGRSSDYESVQKLHISDPQSTVPRPNAQTMVAYPENVQLSEAQYFQSQFGFQPSLNPILIQQLIITLLQMQQPGNFGFPPGSASADKQQMLNSLLSISQNAYQQNVNMVNHREMEMSKQSQQLPQQGNQSNQRSTVPNQNAVPTQGTSNFCIQKSGASTEMLPPGDSVPVSIINHCTDPQNVLHMSNQLNRAMANLIPIETETKTHDCKQTQVQSAGAGECQDSRNVNYDAQKSLQHQQLPSQSQNGPEQIFLPNNPSWSSAQPSVSQRPLSSDASQASAAASHQVYCGNENTPILSQLAYISQQNNLLQAASLDTLNKDLANVTVSDTQHFKSSTFKHQQDSCFNQSVPAKDIQLPQASEKLRKQNVLQSQESLQNESYFGQNPVFSRQSSQGSVISVSSVPEERQNVSQFQPSQQLPNRGNQDQPPSFNPASQMGQNIQQPVHQVFANQQASWKQMQGQHQQGFFLHDQDMPVLSKHDILTSIAPGLQHNVLQNLPLSHQQSPLLYSRAGHPVQTQQPPLGTLQKQPLQHVIHTNQQQKQFQNTPTPNTAQANQHQQVLQQTWNAASSPANLSNSQVEPQFTLKNQQNNQALSILSQVQSDSALLMTQQSAMMNLQNGQQTVYTEMLPTVGHNQQLRVQPQQQIQSSSIFTNVAGSQSVPVQSIQNYHKNNPNVEELKPANITGQPQTGPTVLHSRQDILPCDDMPKMPNIVSEHRKDEGQKHSEQAPAKLHEQHTNLDKDVSPLPHQHLSLPVGSKTIDKSELKQGLTIDESANGTPTMAVTKIVMTGLPPSSQTSTPQATLNSKLPEMLAGKHFNPALQDSLASLMTRPSTPDTHESMDSCGEAGEHGDPTKPRRSTRSRRTASRTAMLSVLNIEKSVVECQLDVSKKKIVHFKFDRDAEIDIPSIANTLVSKNLMTSLHVSGFIELMNELLAKMAADPDKIPILEGPSVKKREETSTSPSRNQTCLSSQSRPPLPRRAESVETPLSGPCSPSLSALSSMVQSPQSTLNEKIGRDGKKVLEDSKSVSPQPPSLPVMVVPSDSSSNSSLTTETTKVRKISRFLVKPVLDPLLSVNTQSTASEKFQNSCPEVPQSHPPSLAPHQGSPTLPSDSQNDSKLSVQMDANLLFSPGKLKKEDGDTTVELITFGDVPNFALPGSVYAGGQSAVAPAAGLDSGIGGLHGDEYSSYVNSRDSGFAEHSNVQILEVNTRNLTDVVESETTVSISEDESTTHSALQTLDTEVSSPDGPALYPIAERAFEDDTAALFHTSRRGYRPQKSASLSHPLDPRSLSQELEKLRRPASLPMSPTDEGVSFIGVLPRFRSHEKLSMSVSDAEVQTDDDVRERRRSRFRVNTVSEGELPSTGRKCSSNAVLNVIMREVYGDVLKSVDEMDPRIQHILTKHIEDRQNYFRRQREELQQVLQSSRTVSSDLSPLSSSTTVGDSPTRTEPSPTVAHHPLPCPFFEGGTPNQNNTWHGDQAGASPIAGLRQFERLHDSSQSSSTGTSPTNQKRRVLDEDFFRLVNELTASGSPSQFKFVGPSLNQLRSGHVKMFGPQSPTKEGPVKQNIP</sequence>
<evidence type="ECO:0000259" key="10">
    <source>
        <dbReference type="Pfam" id="PF12202"/>
    </source>
</evidence>
<feature type="region of interest" description="Disordered" evidence="9">
    <location>
        <begin position="1293"/>
        <end position="1329"/>
    </location>
</feature>
<evidence type="ECO:0000256" key="4">
    <source>
        <dbReference type="ARBA" id="ARBA00022741"/>
    </source>
</evidence>
<feature type="region of interest" description="Disordered" evidence="9">
    <location>
        <begin position="2603"/>
        <end position="2663"/>
    </location>
</feature>
<feature type="compositionally biased region" description="Polar residues" evidence="9">
    <location>
        <begin position="2173"/>
        <end position="2192"/>
    </location>
</feature>
<keyword evidence="3" id="KW-0808">Transferase</keyword>
<feature type="compositionally biased region" description="Polar residues" evidence="9">
    <location>
        <begin position="1057"/>
        <end position="1087"/>
    </location>
</feature>
<feature type="compositionally biased region" description="Polar residues" evidence="9">
    <location>
        <begin position="1432"/>
        <end position="1450"/>
    </location>
</feature>
<evidence type="ECO:0000259" key="11">
    <source>
        <dbReference type="Pfam" id="PF24889"/>
    </source>
</evidence>
<evidence type="ECO:0000256" key="9">
    <source>
        <dbReference type="SAM" id="MobiDB-lite"/>
    </source>
</evidence>
<dbReference type="Gene3D" id="1.10.510.10">
    <property type="entry name" value="Transferase(Phosphotransferase) domain 1"/>
    <property type="match status" value="1"/>
</dbReference>
<feature type="compositionally biased region" description="Low complexity" evidence="9">
    <location>
        <begin position="1298"/>
        <end position="1311"/>
    </location>
</feature>
<organism evidence="12 13">
    <name type="scientific">Artemia franciscana</name>
    <name type="common">Brine shrimp</name>
    <name type="synonym">Artemia sanfranciscana</name>
    <dbReference type="NCBI Taxonomy" id="6661"/>
    <lineage>
        <taxon>Eukaryota</taxon>
        <taxon>Metazoa</taxon>
        <taxon>Ecdysozoa</taxon>
        <taxon>Arthropoda</taxon>
        <taxon>Crustacea</taxon>
        <taxon>Branchiopoda</taxon>
        <taxon>Anostraca</taxon>
        <taxon>Artemiidae</taxon>
        <taxon>Artemia</taxon>
    </lineage>
</organism>
<feature type="region of interest" description="Disordered" evidence="9">
    <location>
        <begin position="408"/>
        <end position="428"/>
    </location>
</feature>
<dbReference type="InterPro" id="IPR011009">
    <property type="entry name" value="Kinase-like_dom_sf"/>
</dbReference>
<dbReference type="Proteomes" id="UP001187531">
    <property type="component" value="Unassembled WGS sequence"/>
</dbReference>
<evidence type="ECO:0000313" key="13">
    <source>
        <dbReference type="Proteomes" id="UP001187531"/>
    </source>
</evidence>
<evidence type="ECO:0000256" key="6">
    <source>
        <dbReference type="ARBA" id="ARBA00022840"/>
    </source>
</evidence>
<feature type="compositionally biased region" description="Polar residues" evidence="9">
    <location>
        <begin position="2286"/>
        <end position="2298"/>
    </location>
</feature>
<feature type="compositionally biased region" description="Low complexity" evidence="9">
    <location>
        <begin position="2603"/>
        <end position="2622"/>
    </location>
</feature>
<feature type="compositionally biased region" description="Basic and acidic residues" evidence="9">
    <location>
        <begin position="2194"/>
        <end position="2207"/>
    </location>
</feature>
<comment type="caution">
    <text evidence="12">The sequence shown here is derived from an EMBL/GenBank/DDBJ whole genome shotgun (WGS) entry which is preliminary data.</text>
</comment>
<evidence type="ECO:0000256" key="1">
    <source>
        <dbReference type="ARBA" id="ARBA00012513"/>
    </source>
</evidence>
<comment type="catalytic activity">
    <reaction evidence="7">
        <text>L-threonyl-[protein] + ATP = O-phospho-L-threonyl-[protein] + ADP + H(+)</text>
        <dbReference type="Rhea" id="RHEA:46608"/>
        <dbReference type="Rhea" id="RHEA-COMP:11060"/>
        <dbReference type="Rhea" id="RHEA-COMP:11605"/>
        <dbReference type="ChEBI" id="CHEBI:15378"/>
        <dbReference type="ChEBI" id="CHEBI:30013"/>
        <dbReference type="ChEBI" id="CHEBI:30616"/>
        <dbReference type="ChEBI" id="CHEBI:61977"/>
        <dbReference type="ChEBI" id="CHEBI:456216"/>
        <dbReference type="EC" id="2.7.11.1"/>
    </reaction>
</comment>
<evidence type="ECO:0000256" key="3">
    <source>
        <dbReference type="ARBA" id="ARBA00022679"/>
    </source>
</evidence>